<organism evidence="2 3">
    <name type="scientific">Bernardetia litoralis (strain ATCC 23117 / DSM 6794 / NBRC 15988 / NCIMB 1366 / Fx l1 / Sio-4)</name>
    <name type="common">Flexibacter litoralis</name>
    <dbReference type="NCBI Taxonomy" id="880071"/>
    <lineage>
        <taxon>Bacteria</taxon>
        <taxon>Pseudomonadati</taxon>
        <taxon>Bacteroidota</taxon>
        <taxon>Cytophagia</taxon>
        <taxon>Cytophagales</taxon>
        <taxon>Bernardetiaceae</taxon>
        <taxon>Bernardetia</taxon>
    </lineage>
</organism>
<dbReference type="InterPro" id="IPR052514">
    <property type="entry name" value="SAM-dependent_MTase"/>
</dbReference>
<protein>
    <submittedName>
        <fullName evidence="2">Methyltransferase, FkbM family</fullName>
    </submittedName>
</protein>
<evidence type="ECO:0000313" key="3">
    <source>
        <dbReference type="Proteomes" id="UP000006054"/>
    </source>
</evidence>
<dbReference type="RefSeq" id="WP_014798586.1">
    <property type="nucleotide sequence ID" value="NC_018018.1"/>
</dbReference>
<dbReference type="SUPFAM" id="SSF53335">
    <property type="entry name" value="S-adenosyl-L-methionine-dependent methyltransferases"/>
    <property type="match status" value="1"/>
</dbReference>
<dbReference type="NCBIfam" id="TIGR01444">
    <property type="entry name" value="fkbM_fam"/>
    <property type="match status" value="1"/>
</dbReference>
<dbReference type="OrthoDB" id="9812600at2"/>
<dbReference type="KEGG" id="fli:Fleli_2798"/>
<dbReference type="EMBL" id="CP003345">
    <property type="protein sequence ID" value="AFM05151.1"/>
    <property type="molecule type" value="Genomic_DNA"/>
</dbReference>
<dbReference type="GO" id="GO:0032259">
    <property type="term" value="P:methylation"/>
    <property type="evidence" value="ECO:0007669"/>
    <property type="project" value="UniProtKB-KW"/>
</dbReference>
<keyword evidence="2" id="KW-0489">Methyltransferase</keyword>
<name>I4AMG6_BERLS</name>
<evidence type="ECO:0000313" key="2">
    <source>
        <dbReference type="EMBL" id="AFM05151.1"/>
    </source>
</evidence>
<dbReference type="STRING" id="880071.Fleli_2798"/>
<dbReference type="InterPro" id="IPR029063">
    <property type="entry name" value="SAM-dependent_MTases_sf"/>
</dbReference>
<feature type="domain" description="Methyltransferase FkbM" evidence="1">
    <location>
        <begin position="37"/>
        <end position="184"/>
    </location>
</feature>
<reference evidence="3" key="1">
    <citation type="submission" date="2012-06" db="EMBL/GenBank/DDBJ databases">
        <title>The complete genome of Flexibacter litoralis DSM 6794.</title>
        <authorList>
            <person name="Lucas S."/>
            <person name="Copeland A."/>
            <person name="Lapidus A."/>
            <person name="Glavina del Rio T."/>
            <person name="Dalin E."/>
            <person name="Tice H."/>
            <person name="Bruce D."/>
            <person name="Goodwin L."/>
            <person name="Pitluck S."/>
            <person name="Peters L."/>
            <person name="Ovchinnikova G."/>
            <person name="Lu M."/>
            <person name="Kyrpides N."/>
            <person name="Mavromatis K."/>
            <person name="Ivanova N."/>
            <person name="Brettin T."/>
            <person name="Detter J.C."/>
            <person name="Han C."/>
            <person name="Larimer F."/>
            <person name="Land M."/>
            <person name="Hauser L."/>
            <person name="Markowitz V."/>
            <person name="Cheng J.-F."/>
            <person name="Hugenholtz P."/>
            <person name="Woyke T."/>
            <person name="Wu D."/>
            <person name="Spring S."/>
            <person name="Lang E."/>
            <person name="Kopitz M."/>
            <person name="Brambilla E."/>
            <person name="Klenk H.-P."/>
            <person name="Eisen J.A."/>
        </authorList>
    </citation>
    <scope>NUCLEOTIDE SEQUENCE [LARGE SCALE GENOMIC DNA]</scope>
    <source>
        <strain evidence="3">ATCC 23117 / DSM 6794 / NBRC 15988 / NCIMB 1366 / Sio-4</strain>
    </source>
</reference>
<dbReference type="InterPro" id="IPR006342">
    <property type="entry name" value="FkbM_mtfrase"/>
</dbReference>
<dbReference type="eggNOG" id="COG2520">
    <property type="taxonomic scope" value="Bacteria"/>
</dbReference>
<keyword evidence="3" id="KW-1185">Reference proteome</keyword>
<dbReference type="Pfam" id="PF05050">
    <property type="entry name" value="Methyltransf_21"/>
    <property type="match status" value="1"/>
</dbReference>
<dbReference type="GO" id="GO:0008168">
    <property type="term" value="F:methyltransferase activity"/>
    <property type="evidence" value="ECO:0007669"/>
    <property type="project" value="UniProtKB-KW"/>
</dbReference>
<proteinExistence type="predicted"/>
<evidence type="ECO:0000259" key="1">
    <source>
        <dbReference type="Pfam" id="PF05050"/>
    </source>
</evidence>
<keyword evidence="2" id="KW-0808">Transferase</keyword>
<dbReference type="AlphaFoldDB" id="I4AMG6"/>
<dbReference type="Proteomes" id="UP000006054">
    <property type="component" value="Chromosome"/>
</dbReference>
<dbReference type="HOGENOM" id="CLU_093059_0_0_10"/>
<gene>
    <name evidence="2" type="ordered locus">Fleli_2798</name>
</gene>
<dbReference type="Gene3D" id="3.40.50.150">
    <property type="entry name" value="Vaccinia Virus protein VP39"/>
    <property type="match status" value="1"/>
</dbReference>
<accession>I4AMG6</accession>
<dbReference type="PANTHER" id="PTHR34203">
    <property type="entry name" value="METHYLTRANSFERASE, FKBM FAMILY PROTEIN"/>
    <property type="match status" value="1"/>
</dbReference>
<dbReference type="PANTHER" id="PTHR34203:SF15">
    <property type="entry name" value="SLL1173 PROTEIN"/>
    <property type="match status" value="1"/>
</dbReference>
<sequence>MWLDWDTAVSIVGHDIEVKNFYKKLILSEYKPKLVFDVGANYGTHSILFLANEIPTITFEPNPACYDSFYKMAAINNLSYNLEKVAVGNKESRETLTFPEKDTWLGSITKEYISTINTFEKVKSIEIDVITLDNYAKSKNLIPDFIKIDTEGFEINVIEGAKTLLQNNPTIITFECVKKEEKIQLFDHFNTIGYQIHELQNISPKCLSKNDFIESEYVNYLAINSKHPALKSDLFIS</sequence>